<dbReference type="RefSeq" id="WP_024024890.1">
    <property type="nucleotide sequence ID" value="NZ_AYOZ01000045.1"/>
</dbReference>
<dbReference type="InterPro" id="IPR032854">
    <property type="entry name" value="ALKBH3"/>
</dbReference>
<dbReference type="AlphaFoldDB" id="W1RPF1"/>
<protein>
    <submittedName>
        <fullName evidence="2">Alkylated DNA repair protein</fullName>
    </submittedName>
</protein>
<dbReference type="SUPFAM" id="SSF51197">
    <property type="entry name" value="Clavaminate synthase-like"/>
    <property type="match status" value="1"/>
</dbReference>
<dbReference type="InterPro" id="IPR027450">
    <property type="entry name" value="AlkB-like"/>
</dbReference>
<dbReference type="PROSITE" id="PS51471">
    <property type="entry name" value="FE2OG_OXY"/>
    <property type="match status" value="1"/>
</dbReference>
<proteinExistence type="predicted"/>
<accession>W1RPF1</accession>
<dbReference type="PANTHER" id="PTHR31212:SF4">
    <property type="entry name" value="ALPHA-KETOGLUTARATE-DEPENDENT DIOXYGENASE ALKB HOMOLOG 3"/>
    <property type="match status" value="1"/>
</dbReference>
<evidence type="ECO:0000313" key="2">
    <source>
        <dbReference type="EMBL" id="ETI58726.1"/>
    </source>
</evidence>
<comment type="caution">
    <text evidence="2">The sequence shown here is derived from an EMBL/GenBank/DDBJ whole genome shotgun (WGS) entry which is preliminary data.</text>
</comment>
<keyword evidence="3" id="KW-1185">Reference proteome</keyword>
<organism evidence="2 3">
    <name type="scientific">Marinomonas profundimaris</name>
    <dbReference type="NCBI Taxonomy" id="1208321"/>
    <lineage>
        <taxon>Bacteria</taxon>
        <taxon>Pseudomonadati</taxon>
        <taxon>Pseudomonadota</taxon>
        <taxon>Gammaproteobacteria</taxon>
        <taxon>Oceanospirillales</taxon>
        <taxon>Oceanospirillaceae</taxon>
        <taxon>Marinomonas</taxon>
    </lineage>
</organism>
<dbReference type="OrthoDB" id="190276at2"/>
<name>W1RPF1_9GAMM</name>
<dbReference type="eggNOG" id="COG3145">
    <property type="taxonomic scope" value="Bacteria"/>
</dbReference>
<dbReference type="EMBL" id="AYOZ01000045">
    <property type="protein sequence ID" value="ETI58726.1"/>
    <property type="molecule type" value="Genomic_DNA"/>
</dbReference>
<dbReference type="InterPro" id="IPR005123">
    <property type="entry name" value="Oxoglu/Fe-dep_dioxygenase_dom"/>
</dbReference>
<gene>
    <name evidence="2" type="ORF">D104_14190</name>
</gene>
<sequence length="185" mass="21132">MEARPSYRYSFSSSSSQALLPRLKDGLLWERESLSMFGRDVLVPRLVAFVADHGLHYRYSGKDHIGAGWPEWLLSVKAEAEAQAGQAFNAVLLNWYQNGEDYMGWHSDDEKTLGPAPVVAMLSLGVARPFLFRSKVNHKIKHSQMLENGSWLTMSASTQVLWQHSLPIRKRIKEERMSLTFRLLL</sequence>
<evidence type="ECO:0000313" key="3">
    <source>
        <dbReference type="Proteomes" id="UP000018857"/>
    </source>
</evidence>
<dbReference type="PANTHER" id="PTHR31212">
    <property type="entry name" value="ALPHA-KETOGLUTARATE-DEPENDENT DIOXYGENASE ALKB HOMOLOG 3"/>
    <property type="match status" value="1"/>
</dbReference>
<dbReference type="STRING" id="1208321.D104_14190"/>
<dbReference type="Gene3D" id="2.60.120.590">
    <property type="entry name" value="Alpha-ketoglutarate-dependent dioxygenase AlkB-like"/>
    <property type="match status" value="1"/>
</dbReference>
<reference evidence="2 3" key="1">
    <citation type="journal article" date="2014" name="Genome Announc.">
        <title>Draft Genome Sequence of Marinomonas sp. Strain D104, a Polycyclic Aromatic Hydrocarbon-Degrading Bacterium from the Deep-Sea Sediment of the Arctic Ocean.</title>
        <authorList>
            <person name="Dong C."/>
            <person name="Bai X."/>
            <person name="Lai Q."/>
            <person name="Xie Y."/>
            <person name="Chen X."/>
            <person name="Shao Z."/>
        </authorList>
    </citation>
    <scope>NUCLEOTIDE SEQUENCE [LARGE SCALE GENOMIC DNA]</scope>
    <source>
        <strain evidence="2 3">D104</strain>
    </source>
</reference>
<feature type="domain" description="Fe2OG dioxygenase" evidence="1">
    <location>
        <begin position="87"/>
        <end position="185"/>
    </location>
</feature>
<dbReference type="Pfam" id="PF13532">
    <property type="entry name" value="2OG-FeII_Oxy_2"/>
    <property type="match status" value="1"/>
</dbReference>
<dbReference type="GO" id="GO:0051213">
    <property type="term" value="F:dioxygenase activity"/>
    <property type="evidence" value="ECO:0007669"/>
    <property type="project" value="InterPro"/>
</dbReference>
<evidence type="ECO:0000259" key="1">
    <source>
        <dbReference type="PROSITE" id="PS51471"/>
    </source>
</evidence>
<dbReference type="Proteomes" id="UP000018857">
    <property type="component" value="Unassembled WGS sequence"/>
</dbReference>
<dbReference type="InterPro" id="IPR037151">
    <property type="entry name" value="AlkB-like_sf"/>
</dbReference>
<dbReference type="GO" id="GO:0006307">
    <property type="term" value="P:DNA alkylation repair"/>
    <property type="evidence" value="ECO:0007669"/>
    <property type="project" value="InterPro"/>
</dbReference>
<dbReference type="PATRIC" id="fig|1208321.3.peg.2828"/>